<evidence type="ECO:0000256" key="3">
    <source>
        <dbReference type="RuleBase" id="RU000363"/>
    </source>
</evidence>
<evidence type="ECO:0000313" key="5">
    <source>
        <dbReference type="EMBL" id="MFF0499938.1"/>
    </source>
</evidence>
<feature type="domain" description="Ketoreductase" evidence="4">
    <location>
        <begin position="7"/>
        <end position="209"/>
    </location>
</feature>
<gene>
    <name evidence="5" type="ORF">ACFYU5_26295</name>
</gene>
<reference evidence="5 6" key="1">
    <citation type="submission" date="2024-10" db="EMBL/GenBank/DDBJ databases">
        <title>The Natural Products Discovery Center: Release of the First 8490 Sequenced Strains for Exploring Actinobacteria Biosynthetic Diversity.</title>
        <authorList>
            <person name="Kalkreuter E."/>
            <person name="Kautsar S.A."/>
            <person name="Yang D."/>
            <person name="Bader C.D."/>
            <person name="Teijaro C.N."/>
            <person name="Fluegel L."/>
            <person name="Davis C.M."/>
            <person name="Simpson J.R."/>
            <person name="Lauterbach L."/>
            <person name="Steele A.D."/>
            <person name="Gui C."/>
            <person name="Meng S."/>
            <person name="Li G."/>
            <person name="Viehrig K."/>
            <person name="Ye F."/>
            <person name="Su P."/>
            <person name="Kiefer A.F."/>
            <person name="Nichols A."/>
            <person name="Cepeda A.J."/>
            <person name="Yan W."/>
            <person name="Fan B."/>
            <person name="Jiang Y."/>
            <person name="Adhikari A."/>
            <person name="Zheng C.-J."/>
            <person name="Schuster L."/>
            <person name="Cowan T.M."/>
            <person name="Smanski M.J."/>
            <person name="Chevrette M.G."/>
            <person name="De Carvalho L.P.S."/>
            <person name="Shen B."/>
        </authorList>
    </citation>
    <scope>NUCLEOTIDE SEQUENCE [LARGE SCALE GENOMIC DNA]</scope>
    <source>
        <strain evidence="5 6">NPDC004119</strain>
    </source>
</reference>
<comment type="caution">
    <text evidence="5">The sequence shown here is derived from an EMBL/GenBank/DDBJ whole genome shotgun (WGS) entry which is preliminary data.</text>
</comment>
<organism evidence="5 6">
    <name type="scientific">Nocardia aobensis</name>
    <dbReference type="NCBI Taxonomy" id="257277"/>
    <lineage>
        <taxon>Bacteria</taxon>
        <taxon>Bacillati</taxon>
        <taxon>Actinomycetota</taxon>
        <taxon>Actinomycetes</taxon>
        <taxon>Mycobacteriales</taxon>
        <taxon>Nocardiaceae</taxon>
        <taxon>Nocardia</taxon>
    </lineage>
</organism>
<comment type="similarity">
    <text evidence="1 3">Belongs to the short-chain dehydrogenases/reductases (SDR) family.</text>
</comment>
<keyword evidence="6" id="KW-1185">Reference proteome</keyword>
<dbReference type="InterPro" id="IPR051687">
    <property type="entry name" value="Peroxisomal_Beta-Oxidation"/>
</dbReference>
<name>A0ABW6P9V7_9NOCA</name>
<dbReference type="InterPro" id="IPR002347">
    <property type="entry name" value="SDR_fam"/>
</dbReference>
<keyword evidence="2" id="KW-0560">Oxidoreductase</keyword>
<sequence length="300" mass="31372">MGLLDGRVVIVTGGGRGIGRSHCLELAAHGAKVVVNDLGVGLHGEDSAETPGEAVVNEIKELGGEAFADRTNVTDWDGVADLVTRTVDTWGRLDAVVNNAGIVRDRMITSMSEQDWDAVIAVHLKGTFNVTKHVCDHWRAVAKAGGSVSGRIVNTTSGTGLFGNIGQAAYGAAKAGIASLTTITAMEMARYGVTCNAISPLAFTRMTEGSVMSNREQSSGWDPMDPSASSPVATWLCSEEAGWLSGAVLRVNGSTVARVNPWAIDDAARVDSRSGERLKVEEIGPGLRRAYGVIPRGIGG</sequence>
<dbReference type="SUPFAM" id="SSF51735">
    <property type="entry name" value="NAD(P)-binding Rossmann-fold domains"/>
    <property type="match status" value="1"/>
</dbReference>
<accession>A0ABW6P9V7</accession>
<dbReference type="RefSeq" id="WP_387398844.1">
    <property type="nucleotide sequence ID" value="NZ_JBIAMT010000005.1"/>
</dbReference>
<proteinExistence type="inferred from homology"/>
<evidence type="ECO:0000259" key="4">
    <source>
        <dbReference type="SMART" id="SM00822"/>
    </source>
</evidence>
<evidence type="ECO:0000256" key="2">
    <source>
        <dbReference type="ARBA" id="ARBA00023002"/>
    </source>
</evidence>
<dbReference type="Proteomes" id="UP001601442">
    <property type="component" value="Unassembled WGS sequence"/>
</dbReference>
<dbReference type="PROSITE" id="PS00061">
    <property type="entry name" value="ADH_SHORT"/>
    <property type="match status" value="1"/>
</dbReference>
<dbReference type="InterPro" id="IPR036291">
    <property type="entry name" value="NAD(P)-bd_dom_sf"/>
</dbReference>
<evidence type="ECO:0000313" key="6">
    <source>
        <dbReference type="Proteomes" id="UP001601442"/>
    </source>
</evidence>
<dbReference type="SMART" id="SM00822">
    <property type="entry name" value="PKS_KR"/>
    <property type="match status" value="1"/>
</dbReference>
<dbReference type="Pfam" id="PF00106">
    <property type="entry name" value="adh_short"/>
    <property type="match status" value="1"/>
</dbReference>
<dbReference type="PRINTS" id="PR00080">
    <property type="entry name" value="SDRFAMILY"/>
</dbReference>
<evidence type="ECO:0000256" key="1">
    <source>
        <dbReference type="ARBA" id="ARBA00006484"/>
    </source>
</evidence>
<dbReference type="InterPro" id="IPR020904">
    <property type="entry name" value="Sc_DH/Rdtase_CS"/>
</dbReference>
<protein>
    <submittedName>
        <fullName evidence="5">SDR family NAD(P)-dependent oxidoreductase</fullName>
    </submittedName>
</protein>
<dbReference type="PANTHER" id="PTHR45024:SF2">
    <property type="entry name" value="SCP2 DOMAIN-CONTAINING PROTEIN"/>
    <property type="match status" value="1"/>
</dbReference>
<dbReference type="InterPro" id="IPR057326">
    <property type="entry name" value="KR_dom"/>
</dbReference>
<dbReference type="PRINTS" id="PR00081">
    <property type="entry name" value="GDHRDH"/>
</dbReference>
<dbReference type="Gene3D" id="3.40.50.720">
    <property type="entry name" value="NAD(P)-binding Rossmann-like Domain"/>
    <property type="match status" value="1"/>
</dbReference>
<dbReference type="EMBL" id="JBIAMT010000005">
    <property type="protein sequence ID" value="MFF0499938.1"/>
    <property type="molecule type" value="Genomic_DNA"/>
</dbReference>
<dbReference type="PANTHER" id="PTHR45024">
    <property type="entry name" value="DEHYDROGENASES, SHORT CHAIN"/>
    <property type="match status" value="1"/>
</dbReference>